<protein>
    <recommendedName>
        <fullName evidence="2">3-hydroxyisobutyryl-CoA hydrolase</fullName>
        <ecNumber evidence="2">3.1.2.4</ecNumber>
    </recommendedName>
</protein>
<dbReference type="AlphaFoldDB" id="A0A3S0VM98"/>
<evidence type="ECO:0000256" key="3">
    <source>
        <dbReference type="ARBA" id="ARBA00022801"/>
    </source>
</evidence>
<name>A0A3S0VM98_9GAMM</name>
<dbReference type="PANTHER" id="PTHR43176:SF3">
    <property type="entry name" value="3-HYDROXYISOBUTYRYL-COA HYDROLASE, MITOCHONDRIAL"/>
    <property type="match status" value="1"/>
</dbReference>
<dbReference type="EC" id="3.1.2.4" evidence="2"/>
<dbReference type="GO" id="GO:0003860">
    <property type="term" value="F:3-hydroxyisobutyryl-CoA hydrolase activity"/>
    <property type="evidence" value="ECO:0007669"/>
    <property type="project" value="UniProtKB-EC"/>
</dbReference>
<dbReference type="PANTHER" id="PTHR43176">
    <property type="entry name" value="3-HYDROXYISOBUTYRYL-COA HYDROLASE-RELATED"/>
    <property type="match status" value="1"/>
</dbReference>
<keyword evidence="6" id="KW-1185">Reference proteome</keyword>
<dbReference type="GO" id="GO:0016853">
    <property type="term" value="F:isomerase activity"/>
    <property type="evidence" value="ECO:0007669"/>
    <property type="project" value="UniProtKB-KW"/>
</dbReference>
<dbReference type="EMBL" id="RZGR01000036">
    <property type="protein sequence ID" value="RUQ81606.1"/>
    <property type="molecule type" value="Genomic_DNA"/>
</dbReference>
<dbReference type="NCBIfam" id="NF004127">
    <property type="entry name" value="PRK05617.1"/>
    <property type="match status" value="1"/>
</dbReference>
<proteinExistence type="predicted"/>
<dbReference type="SUPFAM" id="SSF52096">
    <property type="entry name" value="ClpP/crotonase"/>
    <property type="match status" value="1"/>
</dbReference>
<dbReference type="RefSeq" id="WP_127111476.1">
    <property type="nucleotide sequence ID" value="NZ_RZGR01000036.1"/>
</dbReference>
<dbReference type="InterPro" id="IPR045004">
    <property type="entry name" value="ECH_dom"/>
</dbReference>
<dbReference type="FunFam" id="3.90.226.10:FF:000026">
    <property type="entry name" value="3-hydroxyisobutyryl-CoA hydrolase, mitochondrial"/>
    <property type="match status" value="1"/>
</dbReference>
<evidence type="ECO:0000256" key="2">
    <source>
        <dbReference type="ARBA" id="ARBA00011915"/>
    </source>
</evidence>
<dbReference type="Gene3D" id="3.90.226.10">
    <property type="entry name" value="2-enoyl-CoA Hydratase, Chain A, domain 1"/>
    <property type="match status" value="1"/>
</dbReference>
<keyword evidence="3" id="KW-0378">Hydrolase</keyword>
<evidence type="ECO:0000256" key="1">
    <source>
        <dbReference type="ARBA" id="ARBA00001709"/>
    </source>
</evidence>
<gene>
    <name evidence="5" type="ORF">EKM59_10055</name>
</gene>
<keyword evidence="5" id="KW-0413">Isomerase</keyword>
<dbReference type="InterPro" id="IPR032259">
    <property type="entry name" value="HIBYL-CoA-H"/>
</dbReference>
<evidence type="ECO:0000259" key="4">
    <source>
        <dbReference type="Pfam" id="PF16113"/>
    </source>
</evidence>
<reference evidence="5 6" key="1">
    <citation type="submission" date="2018-12" db="EMBL/GenBank/DDBJ databases">
        <title>Legionella sp,whole genome shotgun sequence.</title>
        <authorList>
            <person name="Wu H."/>
        </authorList>
    </citation>
    <scope>NUCLEOTIDE SEQUENCE [LARGE SCALE GENOMIC DNA]</scope>
    <source>
        <strain evidence="6">km714</strain>
    </source>
</reference>
<sequence length="351" mass="39594">MSDEIIFTREKHLGLITLNRPAALNALTLPMILAMQEQLQAWEEDKNIAAVAIRASEGKAFCAGGDVRWLYETGKRRDPQQMQFFWHEYRLNHFIHHFKKPYIALLDGVTMGGGVGISLHGSHPVATERFIFAMPETTIGFFPDVGASYLLARCPGQLGIYLGLTGNRLQTLDAYALGLIRYSVSSAQIGNILDELIAADLSYDASCKVNSCLQKYAVSKPDVSIKPLESFVNSVFQYETVEHIFTALAKQEDEWYVDTLNVLQQKAPLSLKVTLTQIRQAKRLDLAACLQVDYALVHHFMRDHDFYEGVRALLVDKDKSPRWNPATLSDVSELKVQQYFEGTDNLFFIEP</sequence>
<comment type="caution">
    <text evidence="5">The sequence shown here is derived from an EMBL/GenBank/DDBJ whole genome shotgun (WGS) entry which is preliminary data.</text>
</comment>
<evidence type="ECO:0000313" key="6">
    <source>
        <dbReference type="Proteomes" id="UP000288012"/>
    </source>
</evidence>
<dbReference type="GO" id="GO:0006574">
    <property type="term" value="P:L-valine catabolic process"/>
    <property type="evidence" value="ECO:0007669"/>
    <property type="project" value="TreeGrafter"/>
</dbReference>
<dbReference type="InterPro" id="IPR029045">
    <property type="entry name" value="ClpP/crotonase-like_dom_sf"/>
</dbReference>
<organism evidence="5 6">
    <name type="scientific">Legionella septentrionalis</name>
    <dbReference type="NCBI Taxonomy" id="2498109"/>
    <lineage>
        <taxon>Bacteria</taxon>
        <taxon>Pseudomonadati</taxon>
        <taxon>Pseudomonadota</taxon>
        <taxon>Gammaproteobacteria</taxon>
        <taxon>Legionellales</taxon>
        <taxon>Legionellaceae</taxon>
        <taxon>Legionella</taxon>
    </lineage>
</organism>
<feature type="domain" description="Enoyl-CoA hydratase/isomerase" evidence="4">
    <location>
        <begin position="14"/>
        <end position="340"/>
    </location>
</feature>
<accession>A0A3S0VM98</accession>
<evidence type="ECO:0000313" key="5">
    <source>
        <dbReference type="EMBL" id="RUQ81606.1"/>
    </source>
</evidence>
<comment type="catalytic activity">
    <reaction evidence="1">
        <text>3-hydroxy-2-methylpropanoyl-CoA + H2O = 3-hydroxy-2-methylpropanoate + CoA + H(+)</text>
        <dbReference type="Rhea" id="RHEA:20888"/>
        <dbReference type="ChEBI" id="CHEBI:11805"/>
        <dbReference type="ChEBI" id="CHEBI:15377"/>
        <dbReference type="ChEBI" id="CHEBI:15378"/>
        <dbReference type="ChEBI" id="CHEBI:57287"/>
        <dbReference type="ChEBI" id="CHEBI:57340"/>
        <dbReference type="EC" id="3.1.2.4"/>
    </reaction>
</comment>
<dbReference type="Pfam" id="PF16113">
    <property type="entry name" value="ECH_2"/>
    <property type="match status" value="1"/>
</dbReference>
<dbReference type="Proteomes" id="UP000288012">
    <property type="component" value="Unassembled WGS sequence"/>
</dbReference>
<dbReference type="CDD" id="cd06558">
    <property type="entry name" value="crotonase-like"/>
    <property type="match status" value="1"/>
</dbReference>